<comment type="caution">
    <text evidence="2">The sequence shown here is derived from an EMBL/GenBank/DDBJ whole genome shotgun (WGS) entry which is preliminary data.</text>
</comment>
<sequence length="111" mass="11122">MTVTSVLAQAAVTDLEAAEGWWTALLGRGPDLRPMDGLLEWHLVGGSGVQVWREPARAGRSTVVLGVTDVAAAAAAATAAVLGPAEPQDGGGGRVVVLADPDGTRVVLVGA</sequence>
<proteinExistence type="predicted"/>
<dbReference type="RefSeq" id="WP_340292001.1">
    <property type="nucleotide sequence ID" value="NZ_JBBEOI010000056.1"/>
</dbReference>
<dbReference type="InterPro" id="IPR029068">
    <property type="entry name" value="Glyas_Bleomycin-R_OHBP_Dase"/>
</dbReference>
<evidence type="ECO:0000313" key="3">
    <source>
        <dbReference type="Proteomes" id="UP001595685"/>
    </source>
</evidence>
<dbReference type="Proteomes" id="UP001595685">
    <property type="component" value="Unassembled WGS sequence"/>
</dbReference>
<dbReference type="Pfam" id="PF18029">
    <property type="entry name" value="Glyoxalase_6"/>
    <property type="match status" value="1"/>
</dbReference>
<dbReference type="SUPFAM" id="SSF54593">
    <property type="entry name" value="Glyoxalase/Bleomycin resistance protein/Dihydroxybiphenyl dioxygenase"/>
    <property type="match status" value="1"/>
</dbReference>
<accession>A0ABV7WB16</accession>
<evidence type="ECO:0000259" key="1">
    <source>
        <dbReference type="PROSITE" id="PS51819"/>
    </source>
</evidence>
<protein>
    <submittedName>
        <fullName evidence="2">VOC family protein</fullName>
    </submittedName>
</protein>
<dbReference type="EMBL" id="JBHRWW010000001">
    <property type="protein sequence ID" value="MFC3687005.1"/>
    <property type="molecule type" value="Genomic_DNA"/>
</dbReference>
<gene>
    <name evidence="2" type="ORF">ACFOLH_01470</name>
</gene>
<dbReference type="InterPro" id="IPR037523">
    <property type="entry name" value="VOC_core"/>
</dbReference>
<dbReference type="InterPro" id="IPR041581">
    <property type="entry name" value="Glyoxalase_6"/>
</dbReference>
<dbReference type="Gene3D" id="3.10.180.10">
    <property type="entry name" value="2,3-Dihydroxybiphenyl 1,2-Dioxygenase, domain 1"/>
    <property type="match status" value="1"/>
</dbReference>
<organism evidence="2 3">
    <name type="scientific">Aquipuribacter hungaricus</name>
    <dbReference type="NCBI Taxonomy" id="545624"/>
    <lineage>
        <taxon>Bacteria</taxon>
        <taxon>Bacillati</taxon>
        <taxon>Actinomycetota</taxon>
        <taxon>Actinomycetes</taxon>
        <taxon>Micrococcales</taxon>
        <taxon>Intrasporangiaceae</taxon>
        <taxon>Aquipuribacter</taxon>
    </lineage>
</organism>
<feature type="domain" description="VOC" evidence="1">
    <location>
        <begin position="2"/>
        <end position="111"/>
    </location>
</feature>
<name>A0ABV7WB16_9MICO</name>
<dbReference type="CDD" id="cd06587">
    <property type="entry name" value="VOC"/>
    <property type="match status" value="1"/>
</dbReference>
<dbReference type="PROSITE" id="PS51819">
    <property type="entry name" value="VOC"/>
    <property type="match status" value="1"/>
</dbReference>
<keyword evidence="3" id="KW-1185">Reference proteome</keyword>
<reference evidence="3" key="1">
    <citation type="journal article" date="2019" name="Int. J. Syst. Evol. Microbiol.">
        <title>The Global Catalogue of Microorganisms (GCM) 10K type strain sequencing project: providing services to taxonomists for standard genome sequencing and annotation.</title>
        <authorList>
            <consortium name="The Broad Institute Genomics Platform"/>
            <consortium name="The Broad Institute Genome Sequencing Center for Infectious Disease"/>
            <person name="Wu L."/>
            <person name="Ma J."/>
        </authorList>
    </citation>
    <scope>NUCLEOTIDE SEQUENCE [LARGE SCALE GENOMIC DNA]</scope>
    <source>
        <strain evidence="3">NCAIM B.02333</strain>
    </source>
</reference>
<evidence type="ECO:0000313" key="2">
    <source>
        <dbReference type="EMBL" id="MFC3687005.1"/>
    </source>
</evidence>